<proteinExistence type="predicted"/>
<dbReference type="Proteomes" id="UP001558652">
    <property type="component" value="Unassembled WGS sequence"/>
</dbReference>
<dbReference type="AlphaFoldDB" id="A0ABD0YAW8"/>
<keyword evidence="1" id="KW-0560">Oxidoreductase</keyword>
<dbReference type="Pfam" id="PF00106">
    <property type="entry name" value="adh_short"/>
    <property type="match status" value="1"/>
</dbReference>
<dbReference type="EMBL" id="JBFDAA010000010">
    <property type="protein sequence ID" value="KAL1124473.1"/>
    <property type="molecule type" value="Genomic_DNA"/>
</dbReference>
<dbReference type="PRINTS" id="PR00081">
    <property type="entry name" value="GDHRDH"/>
</dbReference>
<name>A0ABD0YAW8_9HEMI</name>
<accession>A0ABD0YAW8</accession>
<dbReference type="PANTHER" id="PTHR43157">
    <property type="entry name" value="PHOSPHATIDYLINOSITOL-GLYCAN BIOSYNTHESIS CLASS F PROTEIN-RELATED"/>
    <property type="match status" value="1"/>
</dbReference>
<reference evidence="2 3" key="1">
    <citation type="submission" date="2024-07" db="EMBL/GenBank/DDBJ databases">
        <title>Chromosome-level genome assembly of the water stick insect Ranatra chinensis (Heteroptera: Nepidae).</title>
        <authorList>
            <person name="Liu X."/>
        </authorList>
    </citation>
    <scope>NUCLEOTIDE SEQUENCE [LARGE SCALE GENOMIC DNA]</scope>
    <source>
        <strain evidence="2">Cailab_2021Rc</strain>
        <tissue evidence="2">Muscle</tissue>
    </source>
</reference>
<dbReference type="InterPro" id="IPR036291">
    <property type="entry name" value="NAD(P)-bd_dom_sf"/>
</dbReference>
<dbReference type="Gene3D" id="3.40.50.720">
    <property type="entry name" value="NAD(P)-binding Rossmann-like Domain"/>
    <property type="match status" value="1"/>
</dbReference>
<gene>
    <name evidence="2" type="ORF">AAG570_001099</name>
</gene>
<evidence type="ECO:0000313" key="2">
    <source>
        <dbReference type="EMBL" id="KAL1124473.1"/>
    </source>
</evidence>
<dbReference type="SUPFAM" id="SSF51735">
    <property type="entry name" value="NAD(P)-binding Rossmann-fold domains"/>
    <property type="match status" value="1"/>
</dbReference>
<dbReference type="GO" id="GO:0016491">
    <property type="term" value="F:oxidoreductase activity"/>
    <property type="evidence" value="ECO:0007669"/>
    <property type="project" value="UniProtKB-KW"/>
</dbReference>
<protein>
    <submittedName>
        <fullName evidence="2">Uncharacterized protein</fullName>
    </submittedName>
</protein>
<organism evidence="2 3">
    <name type="scientific">Ranatra chinensis</name>
    <dbReference type="NCBI Taxonomy" id="642074"/>
    <lineage>
        <taxon>Eukaryota</taxon>
        <taxon>Metazoa</taxon>
        <taxon>Ecdysozoa</taxon>
        <taxon>Arthropoda</taxon>
        <taxon>Hexapoda</taxon>
        <taxon>Insecta</taxon>
        <taxon>Pterygota</taxon>
        <taxon>Neoptera</taxon>
        <taxon>Paraneoptera</taxon>
        <taxon>Hemiptera</taxon>
        <taxon>Heteroptera</taxon>
        <taxon>Panheteroptera</taxon>
        <taxon>Nepomorpha</taxon>
        <taxon>Nepidae</taxon>
        <taxon>Ranatrinae</taxon>
        <taxon>Ranatra</taxon>
    </lineage>
</organism>
<sequence length="293" mass="32584">MECGYDTYAITSLCCLNTLSFICFLGDGEIILDGKVFLVTGASAGIGKETTRELARLGATVIMACRDMEKANQAVKDIRSTVDSGKLIPMELDLSKLDSVRSFAQRVLRDFPRIDVLINNAGVSVPYRSTTDDGFEMNFGVNHMGHYLLTRLLLDRVVQSAPSRVVIVASTLHERGRIDFDDLSGEKWTWPADGGKVRLSPGYCNSKLANVYFARELADRLRTTQGEGSAQDVTVVSLCPGFCYTELFRYSDIKWYQYVMFAPVALLFMRSASQVGDILNDINNLLTVYKMSE</sequence>
<keyword evidence="3" id="KW-1185">Reference proteome</keyword>
<comment type="caution">
    <text evidence="2">The sequence shown here is derived from an EMBL/GenBank/DDBJ whole genome shotgun (WGS) entry which is preliminary data.</text>
</comment>
<evidence type="ECO:0000256" key="1">
    <source>
        <dbReference type="ARBA" id="ARBA00023002"/>
    </source>
</evidence>
<dbReference type="PANTHER" id="PTHR43157:SF31">
    <property type="entry name" value="PHOSPHATIDYLINOSITOL-GLYCAN BIOSYNTHESIS CLASS F PROTEIN"/>
    <property type="match status" value="1"/>
</dbReference>
<dbReference type="InterPro" id="IPR002347">
    <property type="entry name" value="SDR_fam"/>
</dbReference>
<evidence type="ECO:0000313" key="3">
    <source>
        <dbReference type="Proteomes" id="UP001558652"/>
    </source>
</evidence>